<dbReference type="InterPro" id="IPR043128">
    <property type="entry name" value="Rev_trsase/Diguanyl_cyclase"/>
</dbReference>
<dbReference type="NCBIfam" id="TIGR00254">
    <property type="entry name" value="GGDEF"/>
    <property type="match status" value="1"/>
</dbReference>
<dbReference type="Gene3D" id="3.30.70.270">
    <property type="match status" value="1"/>
</dbReference>
<dbReference type="Proteomes" id="UP000886101">
    <property type="component" value="Unassembled WGS sequence"/>
</dbReference>
<dbReference type="GO" id="GO:0005886">
    <property type="term" value="C:plasma membrane"/>
    <property type="evidence" value="ECO:0007669"/>
    <property type="project" value="TreeGrafter"/>
</dbReference>
<dbReference type="GO" id="GO:1902201">
    <property type="term" value="P:negative regulation of bacterial-type flagellum-dependent cell motility"/>
    <property type="evidence" value="ECO:0007669"/>
    <property type="project" value="TreeGrafter"/>
</dbReference>
<evidence type="ECO:0000256" key="2">
    <source>
        <dbReference type="SAM" id="Coils"/>
    </source>
</evidence>
<name>A0A7V5U384_9BACT</name>
<comment type="caution">
    <text evidence="4">The sequence shown here is derived from an EMBL/GenBank/DDBJ whole genome shotgun (WGS) entry which is preliminary data.</text>
</comment>
<dbReference type="SMART" id="SM00267">
    <property type="entry name" value="GGDEF"/>
    <property type="match status" value="1"/>
</dbReference>
<protein>
    <recommendedName>
        <fullName evidence="1">diguanylate cyclase</fullName>
        <ecNumber evidence="1">2.7.7.65</ecNumber>
    </recommendedName>
</protein>
<dbReference type="GO" id="GO:0043709">
    <property type="term" value="P:cell adhesion involved in single-species biofilm formation"/>
    <property type="evidence" value="ECO:0007669"/>
    <property type="project" value="TreeGrafter"/>
</dbReference>
<dbReference type="PANTHER" id="PTHR45138:SF24">
    <property type="entry name" value="DIGUANYLATE CYCLASE DGCC-RELATED"/>
    <property type="match status" value="1"/>
</dbReference>
<evidence type="ECO:0000256" key="1">
    <source>
        <dbReference type="ARBA" id="ARBA00012528"/>
    </source>
</evidence>
<accession>A0A7V5U384</accession>
<dbReference type="EC" id="2.7.7.65" evidence="1"/>
<dbReference type="GO" id="GO:0052621">
    <property type="term" value="F:diguanylate cyclase activity"/>
    <property type="evidence" value="ECO:0007669"/>
    <property type="project" value="UniProtKB-EC"/>
</dbReference>
<dbReference type="EMBL" id="DROK01000229">
    <property type="protein sequence ID" value="HHI97741.1"/>
    <property type="molecule type" value="Genomic_DNA"/>
</dbReference>
<sequence>MFDGIENREAFVPHATEAESFKAKLEAEREALLSAWIAFLELQRAKKVPFPPYYADAFYAATKIKKKDNYILNLLVEGKDIFSSLLDKINPDIAARLGLGEELNRITNYLQRIEELERELSFLKESFLRDKLTGLWNENALEKFFNEVVMQNIFEEDYLLCYFDLDNFKAVNDHYGHKMGDRTLVAFAQFLKSNLKPKDFPCRLHGDEFAAVVVGVTIDKFLPFMETLYEKGLTLKFPDGVRTIKFSVGITNVIASDTLGKALERADFSMYWCKENKKLKPVRV</sequence>
<dbReference type="InterPro" id="IPR029787">
    <property type="entry name" value="Nucleotide_cyclase"/>
</dbReference>
<dbReference type="Pfam" id="PF00990">
    <property type="entry name" value="GGDEF"/>
    <property type="match status" value="1"/>
</dbReference>
<organism evidence="4">
    <name type="scientific">Thermodesulfatator atlanticus</name>
    <dbReference type="NCBI Taxonomy" id="501497"/>
    <lineage>
        <taxon>Bacteria</taxon>
        <taxon>Pseudomonadati</taxon>
        <taxon>Thermodesulfobacteriota</taxon>
        <taxon>Thermodesulfobacteria</taxon>
        <taxon>Thermodesulfobacteriales</taxon>
        <taxon>Thermodesulfatatoraceae</taxon>
        <taxon>Thermodesulfatator</taxon>
    </lineage>
</organism>
<dbReference type="PANTHER" id="PTHR45138">
    <property type="entry name" value="REGULATORY COMPONENTS OF SENSORY TRANSDUCTION SYSTEM"/>
    <property type="match status" value="1"/>
</dbReference>
<reference evidence="4" key="1">
    <citation type="journal article" date="2020" name="mSystems">
        <title>Genome- and Community-Level Interaction Insights into Carbon Utilization and Element Cycling Functions of Hydrothermarchaeota in Hydrothermal Sediment.</title>
        <authorList>
            <person name="Zhou Z."/>
            <person name="Liu Y."/>
            <person name="Xu W."/>
            <person name="Pan J."/>
            <person name="Luo Z.H."/>
            <person name="Li M."/>
        </authorList>
    </citation>
    <scope>NUCLEOTIDE SEQUENCE [LARGE SCALE GENOMIC DNA]</scope>
    <source>
        <strain evidence="4">HyVt-533</strain>
    </source>
</reference>
<dbReference type="InterPro" id="IPR000160">
    <property type="entry name" value="GGDEF_dom"/>
</dbReference>
<dbReference type="SUPFAM" id="SSF55073">
    <property type="entry name" value="Nucleotide cyclase"/>
    <property type="match status" value="1"/>
</dbReference>
<dbReference type="InterPro" id="IPR050469">
    <property type="entry name" value="Diguanylate_Cyclase"/>
</dbReference>
<keyword evidence="2" id="KW-0175">Coiled coil</keyword>
<dbReference type="PROSITE" id="PS50887">
    <property type="entry name" value="GGDEF"/>
    <property type="match status" value="1"/>
</dbReference>
<evidence type="ECO:0000313" key="4">
    <source>
        <dbReference type="EMBL" id="HHI97741.1"/>
    </source>
</evidence>
<feature type="coiled-coil region" evidence="2">
    <location>
        <begin position="99"/>
        <end position="126"/>
    </location>
</feature>
<dbReference type="AlphaFoldDB" id="A0A7V5U384"/>
<proteinExistence type="predicted"/>
<feature type="domain" description="GGDEF" evidence="3">
    <location>
        <begin position="156"/>
        <end position="284"/>
    </location>
</feature>
<gene>
    <name evidence="4" type="ORF">ENJ96_07790</name>
</gene>
<dbReference type="CDD" id="cd01949">
    <property type="entry name" value="GGDEF"/>
    <property type="match status" value="1"/>
</dbReference>
<evidence type="ECO:0000259" key="3">
    <source>
        <dbReference type="PROSITE" id="PS50887"/>
    </source>
</evidence>